<keyword evidence="4" id="KW-1185">Reference proteome</keyword>
<dbReference type="Proteomes" id="UP001054889">
    <property type="component" value="Unassembled WGS sequence"/>
</dbReference>
<proteinExistence type="predicted"/>
<feature type="domain" description="F-box" evidence="2">
    <location>
        <begin position="8"/>
        <end position="44"/>
    </location>
</feature>
<evidence type="ECO:0000259" key="2">
    <source>
        <dbReference type="PROSITE" id="PS50181"/>
    </source>
</evidence>
<name>A0AAV5EW19_ELECO</name>
<dbReference type="PROSITE" id="PS50181">
    <property type="entry name" value="FBOX"/>
    <property type="match status" value="1"/>
</dbReference>
<accession>A0AAV5EW19</accession>
<feature type="compositionally biased region" description="Basic residues" evidence="1">
    <location>
        <begin position="348"/>
        <end position="357"/>
    </location>
</feature>
<sequence length="465" mass="52382">MEERTAVADRLSELPDCILENILSRVTTRQACRTSVLSRRWRHVWRAVPSRCIDIDQSEFQASPPSALKKLKRRRSKEENREVERFMDSADHVTTLHASSSPLDAFRLRVNTECALIGAAQRWISRGITRRPVSFTLHCDRRYLCHNDPLQFSFSRYSRSSGTSAVLSRLRTLHLYQVVVKEDMGCFITDELPVLEDLQLVWCYHRFDRLASASLKNLVVDNGNVGFSEGATMVLAVPRVASLRISNSMRPVTSEGEMPLVVAASLTHRACVLGLLESVRGAISLDLLEVSARALPFLQGVKDPVLPNLRTLHLYYDCDVGVLRHFLQNAQKLERLTVRFAPGSSRTKNNRMSKSKQKTSSDHQHGTKAYECKNVKSVGLEFDEDRDVSELNDALDDISRERVLPIESSTTLRNRKSAMNGGAPCSPLKAWAMAHKGKVNSEVDYNPEDPPESYTNATVHNHLSQ</sequence>
<protein>
    <recommendedName>
        <fullName evidence="2">F-box domain-containing protein</fullName>
    </recommendedName>
</protein>
<dbReference type="InterPro" id="IPR032675">
    <property type="entry name" value="LRR_dom_sf"/>
</dbReference>
<dbReference type="InterPro" id="IPR001810">
    <property type="entry name" value="F-box_dom"/>
</dbReference>
<reference evidence="3" key="1">
    <citation type="journal article" date="2018" name="DNA Res.">
        <title>Multiple hybrid de novo genome assembly of finger millet, an orphan allotetraploid crop.</title>
        <authorList>
            <person name="Hatakeyama M."/>
            <person name="Aluri S."/>
            <person name="Balachadran M.T."/>
            <person name="Sivarajan S.R."/>
            <person name="Patrignani A."/>
            <person name="Gruter S."/>
            <person name="Poveda L."/>
            <person name="Shimizu-Inatsugi R."/>
            <person name="Baeten J."/>
            <person name="Francoijs K.J."/>
            <person name="Nataraja K.N."/>
            <person name="Reddy Y.A.N."/>
            <person name="Phadnis S."/>
            <person name="Ravikumar R.L."/>
            <person name="Schlapbach R."/>
            <person name="Sreeman S.M."/>
            <person name="Shimizu K.K."/>
        </authorList>
    </citation>
    <scope>NUCLEOTIDE SEQUENCE</scope>
</reference>
<comment type="caution">
    <text evidence="3">The sequence shown here is derived from an EMBL/GenBank/DDBJ whole genome shotgun (WGS) entry which is preliminary data.</text>
</comment>
<dbReference type="CDD" id="cd22160">
    <property type="entry name" value="F-box_AtFBL13-like"/>
    <property type="match status" value="1"/>
</dbReference>
<dbReference type="PANTHER" id="PTHR34223">
    <property type="entry name" value="OS11G0201299 PROTEIN"/>
    <property type="match status" value="1"/>
</dbReference>
<dbReference type="SUPFAM" id="SSF52047">
    <property type="entry name" value="RNI-like"/>
    <property type="match status" value="1"/>
</dbReference>
<feature type="compositionally biased region" description="Polar residues" evidence="1">
    <location>
        <begin position="453"/>
        <end position="465"/>
    </location>
</feature>
<evidence type="ECO:0000313" key="4">
    <source>
        <dbReference type="Proteomes" id="UP001054889"/>
    </source>
</evidence>
<evidence type="ECO:0000313" key="3">
    <source>
        <dbReference type="EMBL" id="GJN27564.1"/>
    </source>
</evidence>
<organism evidence="3 4">
    <name type="scientific">Eleusine coracana subsp. coracana</name>
    <dbReference type="NCBI Taxonomy" id="191504"/>
    <lineage>
        <taxon>Eukaryota</taxon>
        <taxon>Viridiplantae</taxon>
        <taxon>Streptophyta</taxon>
        <taxon>Embryophyta</taxon>
        <taxon>Tracheophyta</taxon>
        <taxon>Spermatophyta</taxon>
        <taxon>Magnoliopsida</taxon>
        <taxon>Liliopsida</taxon>
        <taxon>Poales</taxon>
        <taxon>Poaceae</taxon>
        <taxon>PACMAD clade</taxon>
        <taxon>Chloridoideae</taxon>
        <taxon>Cynodonteae</taxon>
        <taxon>Eleusininae</taxon>
        <taxon>Eleusine</taxon>
    </lineage>
</organism>
<dbReference type="Gene3D" id="3.80.10.10">
    <property type="entry name" value="Ribonuclease Inhibitor"/>
    <property type="match status" value="1"/>
</dbReference>
<dbReference type="SUPFAM" id="SSF81383">
    <property type="entry name" value="F-box domain"/>
    <property type="match status" value="1"/>
</dbReference>
<gene>
    <name evidence="3" type="primary">gb15594</name>
    <name evidence="3" type="ORF">PR202_gb15594</name>
</gene>
<dbReference type="SMART" id="SM00256">
    <property type="entry name" value="FBOX"/>
    <property type="match status" value="1"/>
</dbReference>
<dbReference type="InterPro" id="IPR036047">
    <property type="entry name" value="F-box-like_dom_sf"/>
</dbReference>
<dbReference type="AlphaFoldDB" id="A0AAV5EW19"/>
<dbReference type="Gene3D" id="1.20.1280.50">
    <property type="match status" value="1"/>
</dbReference>
<dbReference type="PANTHER" id="PTHR34223:SF99">
    <property type="entry name" value="OS04G0440200 PROTEIN"/>
    <property type="match status" value="1"/>
</dbReference>
<dbReference type="Pfam" id="PF00646">
    <property type="entry name" value="F-box"/>
    <property type="match status" value="1"/>
</dbReference>
<evidence type="ECO:0000256" key="1">
    <source>
        <dbReference type="SAM" id="MobiDB-lite"/>
    </source>
</evidence>
<feature type="region of interest" description="Disordered" evidence="1">
    <location>
        <begin position="441"/>
        <end position="465"/>
    </location>
</feature>
<dbReference type="InterPro" id="IPR053781">
    <property type="entry name" value="F-box_AtFBL13-like"/>
</dbReference>
<reference evidence="3" key="2">
    <citation type="submission" date="2021-12" db="EMBL/GenBank/DDBJ databases">
        <title>Resequencing data analysis of finger millet.</title>
        <authorList>
            <person name="Hatakeyama M."/>
            <person name="Aluri S."/>
            <person name="Balachadran M.T."/>
            <person name="Sivarajan S.R."/>
            <person name="Poveda L."/>
            <person name="Shimizu-Inatsugi R."/>
            <person name="Schlapbach R."/>
            <person name="Sreeman S.M."/>
            <person name="Shimizu K.K."/>
        </authorList>
    </citation>
    <scope>NUCLEOTIDE SEQUENCE</scope>
</reference>
<dbReference type="EMBL" id="BQKI01000079">
    <property type="protein sequence ID" value="GJN27564.1"/>
    <property type="molecule type" value="Genomic_DNA"/>
</dbReference>
<dbReference type="InterPro" id="IPR053197">
    <property type="entry name" value="F-box_SCFL_complex_component"/>
</dbReference>
<feature type="region of interest" description="Disordered" evidence="1">
    <location>
        <begin position="341"/>
        <end position="367"/>
    </location>
</feature>